<evidence type="ECO:0000256" key="2">
    <source>
        <dbReference type="ARBA" id="ARBA00022730"/>
    </source>
</evidence>
<organism evidence="8">
    <name type="scientific">uncultured korarchaeote</name>
    <dbReference type="NCBI Taxonomy" id="161241"/>
    <lineage>
        <taxon>Archaea</taxon>
        <taxon>Thermoproteota</taxon>
        <taxon>environmental samples</taxon>
    </lineage>
</organism>
<reference evidence="8" key="1">
    <citation type="journal article" date="2017" name="Nature">
        <title>Metagenomic exploration of ASGARD archaea illuminates the origin of cellular complexity in eukaryotes.</title>
        <authorList>
            <person name="Zaremba-Niedzwiedzka K."/>
            <person name="Caceres E.F."/>
            <person name="Saw J.H.W."/>
            <person name="Backstrom D."/>
            <person name="Juzokaite L."/>
            <person name="Vancaester E."/>
            <person name="Seitz K.W."/>
            <person name="Anantharaman K."/>
            <person name="Starnawski P."/>
            <person name="Kjeldsen K.U."/>
            <person name="Stott M.B."/>
            <person name="Nunoura T."/>
            <person name="Banfield J.F."/>
            <person name="Schramm A."/>
            <person name="Baker B.J."/>
            <person name="Spang A."/>
            <person name="Ettema T.J.G."/>
        </authorList>
    </citation>
    <scope>NUCLEOTIDE SEQUENCE</scope>
    <source>
        <strain evidence="8">TIV_2</strain>
    </source>
</reference>
<dbReference type="EMBL" id="KX764965">
    <property type="protein sequence ID" value="AOZ56052.1"/>
    <property type="molecule type" value="Genomic_DNA"/>
</dbReference>
<dbReference type="GO" id="GO:0003735">
    <property type="term" value="F:structural constituent of ribosome"/>
    <property type="evidence" value="ECO:0007669"/>
    <property type="project" value="TreeGrafter"/>
</dbReference>
<keyword evidence="5 6" id="KW-0687">Ribonucleoprotein</keyword>
<evidence type="ECO:0000256" key="4">
    <source>
        <dbReference type="ARBA" id="ARBA00022980"/>
    </source>
</evidence>
<dbReference type="Pfam" id="PF17777">
    <property type="entry name" value="RL10P_insert"/>
    <property type="match status" value="1"/>
</dbReference>
<dbReference type="InterPro" id="IPR043141">
    <property type="entry name" value="Ribosomal_uL10-like_sf"/>
</dbReference>
<dbReference type="GO" id="GO:0070180">
    <property type="term" value="F:large ribosomal subunit rRNA binding"/>
    <property type="evidence" value="ECO:0007669"/>
    <property type="project" value="UniProtKB-UniRule"/>
</dbReference>
<dbReference type="SUPFAM" id="SSF160369">
    <property type="entry name" value="Ribosomal protein L10-like"/>
    <property type="match status" value="1"/>
</dbReference>
<comment type="similarity">
    <text evidence="1 6">Belongs to the universal ribosomal protein uL10 family.</text>
</comment>
<dbReference type="PANTHER" id="PTHR45699:SF3">
    <property type="entry name" value="LARGE RIBOSOMAL SUBUNIT PROTEIN UL10"/>
    <property type="match status" value="1"/>
</dbReference>
<dbReference type="GO" id="GO:0002181">
    <property type="term" value="P:cytoplasmic translation"/>
    <property type="evidence" value="ECO:0007669"/>
    <property type="project" value="TreeGrafter"/>
</dbReference>
<feature type="domain" description="Large ribosomal subunit protein uL10-like insertion" evidence="7">
    <location>
        <begin position="119"/>
        <end position="187"/>
    </location>
</feature>
<keyword evidence="3 6" id="KW-0694">RNA-binding</keyword>
<evidence type="ECO:0000256" key="3">
    <source>
        <dbReference type="ARBA" id="ARBA00022884"/>
    </source>
</evidence>
<dbReference type="Gene3D" id="3.90.105.20">
    <property type="match status" value="1"/>
</dbReference>
<evidence type="ECO:0000313" key="8">
    <source>
        <dbReference type="EMBL" id="AOZ56052.1"/>
    </source>
</evidence>
<keyword evidence="2 6" id="KW-0699">rRNA-binding</keyword>
<dbReference type="Pfam" id="PF00466">
    <property type="entry name" value="Ribosomal_L10"/>
    <property type="match status" value="1"/>
</dbReference>
<gene>
    <name evidence="6" type="primary">rpl10</name>
    <name evidence="6" type="synonym">rplP0</name>
</gene>
<evidence type="ECO:0000256" key="5">
    <source>
        <dbReference type="ARBA" id="ARBA00023274"/>
    </source>
</evidence>
<dbReference type="HAMAP" id="MF_00280">
    <property type="entry name" value="Ribosomal_uL10_arch"/>
    <property type="match status" value="1"/>
</dbReference>
<dbReference type="Gene3D" id="3.30.70.1730">
    <property type="match status" value="1"/>
</dbReference>
<sequence>MSSTQVARRKSPARQRKERMVQRIIENLREYPTVMFADFGRSPADYLQRLRKELAPSTKLMVVKKRLVPIAFSKVDFRKGLNTLLEHTPQRLMMIFSKENPWKLYQKLRNMTTYVDILPGEVAKDDIVIPAGPTDLAPGPILTDLRALGVPTKIIGGKISISEDHVIVKKGERVQSQIAEILRALGIKPVEVRLEITGAVDSEGTFWSPEVLAKTQEEILEELKKAASAGIALAVEQGIVTDKTAELIMRRAVQRALTLATEVGWVTPETANIIIQKAVARARALSRALGLSS</sequence>
<dbReference type="InterPro" id="IPR022909">
    <property type="entry name" value="Ribosomal_uL10_arc"/>
</dbReference>
<name>A0A1L2JMK9_9CREN</name>
<evidence type="ECO:0000256" key="1">
    <source>
        <dbReference type="ARBA" id="ARBA00008889"/>
    </source>
</evidence>
<dbReference type="PANTHER" id="PTHR45699">
    <property type="entry name" value="60S ACIDIC RIBOSOMAL PROTEIN P0"/>
    <property type="match status" value="1"/>
</dbReference>
<comment type="subunit">
    <text evidence="6">Part of the 50S ribosomal subunit. Forms part of the ribosomal stalk which helps the ribosome interact with GTP-bound translation factors. Forms a heptameric L10(L12)2(L12)2(L12)2 complex, where L10 forms an elongated spine to which the L12 dimers bind in a sequential fashion.</text>
</comment>
<dbReference type="GO" id="GO:0022625">
    <property type="term" value="C:cytosolic large ribosomal subunit"/>
    <property type="evidence" value="ECO:0007669"/>
    <property type="project" value="TreeGrafter"/>
</dbReference>
<dbReference type="GO" id="GO:0000027">
    <property type="term" value="P:ribosomal large subunit assembly"/>
    <property type="evidence" value="ECO:0007669"/>
    <property type="project" value="TreeGrafter"/>
</dbReference>
<dbReference type="Gene3D" id="6.10.140.760">
    <property type="match status" value="1"/>
</dbReference>
<keyword evidence="4 6" id="KW-0689">Ribosomal protein</keyword>
<accession>A0A1L2JMK9</accession>
<comment type="function">
    <text evidence="6">Forms part of the ribosomal stalk, playing a central role in the interaction of the ribosome with GTP-bound translation factors.</text>
</comment>
<dbReference type="InterPro" id="IPR050323">
    <property type="entry name" value="Ribosomal_protein_uL10"/>
</dbReference>
<protein>
    <recommendedName>
        <fullName evidence="6">Large ribosomal subunit protein uL10</fullName>
    </recommendedName>
    <alternativeName>
        <fullName evidence="6">Acidic ribosomal protein P0 homolog</fullName>
    </alternativeName>
</protein>
<dbReference type="InterPro" id="IPR001790">
    <property type="entry name" value="Ribosomal_uL10"/>
</dbReference>
<evidence type="ECO:0000256" key="6">
    <source>
        <dbReference type="HAMAP-Rule" id="MF_00280"/>
    </source>
</evidence>
<evidence type="ECO:0000259" key="7">
    <source>
        <dbReference type="Pfam" id="PF17777"/>
    </source>
</evidence>
<proteinExistence type="inferred from homology"/>
<dbReference type="AlphaFoldDB" id="A0A1L2JMK9"/>
<dbReference type="InterPro" id="IPR040637">
    <property type="entry name" value="Ribosomal_uL10-like_insert"/>
</dbReference>
<dbReference type="InterPro" id="IPR043164">
    <property type="entry name" value="Ribosomal_uL10-like_insert_sf"/>
</dbReference>